<keyword evidence="1" id="KW-0472">Membrane</keyword>
<evidence type="ECO:0000256" key="1">
    <source>
        <dbReference type="SAM" id="Phobius"/>
    </source>
</evidence>
<organism evidence="2 3">
    <name type="scientific">Heyndrickxia sporothermodurans</name>
    <dbReference type="NCBI Taxonomy" id="46224"/>
    <lineage>
        <taxon>Bacteria</taxon>
        <taxon>Bacillati</taxon>
        <taxon>Bacillota</taxon>
        <taxon>Bacilli</taxon>
        <taxon>Bacillales</taxon>
        <taxon>Bacillaceae</taxon>
        <taxon>Heyndrickxia</taxon>
    </lineage>
</organism>
<feature type="transmembrane region" description="Helical" evidence="1">
    <location>
        <begin position="212"/>
        <end position="233"/>
    </location>
</feature>
<evidence type="ECO:0008006" key="4">
    <source>
        <dbReference type="Google" id="ProtNLM"/>
    </source>
</evidence>
<accession>A0A150KMC7</accession>
<dbReference type="OrthoDB" id="8613028at2"/>
<dbReference type="AlphaFoldDB" id="A0A150KMC7"/>
<feature type="transmembrane region" description="Helical" evidence="1">
    <location>
        <begin position="286"/>
        <end position="307"/>
    </location>
</feature>
<comment type="caution">
    <text evidence="2">The sequence shown here is derived from an EMBL/GenBank/DDBJ whole genome shotgun (WGS) entry which is preliminary data.</text>
</comment>
<gene>
    <name evidence="2" type="ORF">B4102_3736</name>
</gene>
<keyword evidence="1" id="KW-0812">Transmembrane</keyword>
<sequence length="313" mass="35747">MNKLLYLVKGEIYKIQKSNQLLISIMLLFIIVLSSGISNWISISKEHNWKESLKEQIEENQMLVKDLREVGNTSDLKYINELENDILKDKYSISHNINEKSSVFGFIKKNGNICFLVNIILMIFASNIMAKEERWGTIKFLLIRPYSRSKIILSKYLTVFLLAIGFYLLLIILLGIIGVIIYGFGSLRSVTLIVQDGQVLEHNLIVTVLKQYIYNFLPILAYTSLAFMISTILRSNGLAIAVSIIVSTLGGMISSAISKFNLSRYILFTNTDLNKYLSNSFSTNDMFSITVIIIYTILFLLISLLVFKKRDFI</sequence>
<proteinExistence type="predicted"/>
<dbReference type="EMBL" id="LQYN01000113">
    <property type="protein sequence ID" value="KYC92345.1"/>
    <property type="molecule type" value="Genomic_DNA"/>
</dbReference>
<dbReference type="RefSeq" id="WP_066235286.1">
    <property type="nucleotide sequence ID" value="NZ_JBHJSX010000068.1"/>
</dbReference>
<feature type="transmembrane region" description="Helical" evidence="1">
    <location>
        <begin position="151"/>
        <end position="184"/>
    </location>
</feature>
<keyword evidence="1" id="KW-1133">Transmembrane helix</keyword>
<dbReference type="PANTHER" id="PTHR37305:SF1">
    <property type="entry name" value="MEMBRANE PROTEIN"/>
    <property type="match status" value="1"/>
</dbReference>
<dbReference type="PATRIC" id="fig|46224.3.peg.814"/>
<evidence type="ECO:0000313" key="3">
    <source>
        <dbReference type="Proteomes" id="UP000075666"/>
    </source>
</evidence>
<feature type="transmembrane region" description="Helical" evidence="1">
    <location>
        <begin position="238"/>
        <end position="257"/>
    </location>
</feature>
<feature type="transmembrane region" description="Helical" evidence="1">
    <location>
        <begin position="21"/>
        <end position="43"/>
    </location>
</feature>
<dbReference type="Proteomes" id="UP000075666">
    <property type="component" value="Unassembled WGS sequence"/>
</dbReference>
<dbReference type="STRING" id="46224.B4102_3736"/>
<feature type="transmembrane region" description="Helical" evidence="1">
    <location>
        <begin position="110"/>
        <end position="130"/>
    </location>
</feature>
<reference evidence="2 3" key="1">
    <citation type="submission" date="2016-01" db="EMBL/GenBank/DDBJ databases">
        <title>Genome Sequences of Twelve Sporeforming Bacillus Species Isolated from Foods.</title>
        <authorList>
            <person name="Berendsen E.M."/>
            <person name="Wells-Bennik M.H."/>
            <person name="Krawcyk A.O."/>
            <person name="De Jong A."/>
            <person name="Holsappel S."/>
            <person name="Eijlander R.T."/>
            <person name="Kuipers O.P."/>
        </authorList>
    </citation>
    <scope>NUCLEOTIDE SEQUENCE [LARGE SCALE GENOMIC DNA]</scope>
    <source>
        <strain evidence="2 3">B4102</strain>
    </source>
</reference>
<dbReference type="GO" id="GO:0005886">
    <property type="term" value="C:plasma membrane"/>
    <property type="evidence" value="ECO:0007669"/>
    <property type="project" value="UniProtKB-SubCell"/>
</dbReference>
<evidence type="ECO:0000313" key="2">
    <source>
        <dbReference type="EMBL" id="KYC92345.1"/>
    </source>
</evidence>
<protein>
    <recommendedName>
        <fullName evidence="4">ABC transporter permease</fullName>
    </recommendedName>
</protein>
<keyword evidence="3" id="KW-1185">Reference proteome</keyword>
<dbReference type="Pfam" id="PF12679">
    <property type="entry name" value="ABC2_membrane_2"/>
    <property type="match status" value="1"/>
</dbReference>
<dbReference type="PANTHER" id="PTHR37305">
    <property type="entry name" value="INTEGRAL MEMBRANE PROTEIN-RELATED"/>
    <property type="match status" value="1"/>
</dbReference>
<dbReference type="GO" id="GO:0140359">
    <property type="term" value="F:ABC-type transporter activity"/>
    <property type="evidence" value="ECO:0007669"/>
    <property type="project" value="InterPro"/>
</dbReference>
<name>A0A150KMC7_9BACI</name>